<feature type="domain" description="TOG" evidence="5">
    <location>
        <begin position="1"/>
        <end position="231"/>
    </location>
</feature>
<dbReference type="GO" id="GO:0051010">
    <property type="term" value="F:microtubule plus-end binding"/>
    <property type="evidence" value="ECO:0007669"/>
    <property type="project" value="InterPro"/>
</dbReference>
<evidence type="ECO:0000313" key="7">
    <source>
        <dbReference type="Proteomes" id="UP001146793"/>
    </source>
</evidence>
<gene>
    <name evidence="6" type="ORF">M0812_26935</name>
</gene>
<feature type="region of interest" description="Disordered" evidence="4">
    <location>
        <begin position="836"/>
        <end position="867"/>
    </location>
</feature>
<dbReference type="Pfam" id="PF21041">
    <property type="entry name" value="XMAP215_CLASP_TOG"/>
    <property type="match status" value="1"/>
</dbReference>
<dbReference type="InterPro" id="IPR011989">
    <property type="entry name" value="ARM-like"/>
</dbReference>
<dbReference type="InterPro" id="IPR016024">
    <property type="entry name" value="ARM-type_fold"/>
</dbReference>
<dbReference type="InterPro" id="IPR034085">
    <property type="entry name" value="TOG"/>
</dbReference>
<evidence type="ECO:0000256" key="4">
    <source>
        <dbReference type="SAM" id="MobiDB-lite"/>
    </source>
</evidence>
<sequence>MDKNKKKRLPLLAQLKHSNWKIRLGAYVKLTETFINEPSKDSLTFKKWASLFPYFLSEKKLQLQEQVIKLIKVFLKRSNYANENVVQIAMLLIKNFFLSKNKLITSQTIECFLICVHVSEEKECYKIINLLIENGLFSSSVTVSITSLQSICKIISEFGCKKIPIKLVLEKLLIAVSSENQEISKLSRDALVETILALKKEKSISILQSMTRSEKKILFEIIKDIQQQKPKEKEEKSCKPKLNNKQQNIKQKTTQYYPLNESLGSLFIWDEQRKEWKPSVENCKIILQRGDPQAYETFLLIIDSKTNKTIYGSKINKSFQPKFNEDNHSFYWFSRKDQSTTIFLINFEKGFERFKECFNQSFSEYLNQKPSQQQKSQKDRDREKSRESKRERERERKRERETERKRERERERKRKRETVRKRKGITSSNRNVMELLPNNFYAKLQDPDWKVRRKIMVKLCKALDVPEMDKSSDYHQLIQILHNLIENETNLIITWLAIDACQKLANGLEKTFTPFVILLFDSLIYRLSEEKLNSKAHQALLQFFKHFSPISKLIPNFQNALFLQTPKIQEETLILLTEIVPRYKKPQIYNFAKELLPILFQNFQIQTNTNQLKYAQIINYFVNIIGKGCINPFLKKLTREQRKLFTFNDENEQDICDPENKKMKRKRKVSFKLPHIIEIKPENTVNEENNNNNKKKKLNPKPNPILKESNSMNTNIYQNNKQNKMDHHNHKKEQTSEHNSNRNKMKNEKIIQGKQKPKLLVKEKEKIKIKEKTQIKIYSKMDNTRKKTIKKISKKFDNNLLTKNSNQEEIQKKKSNNYLKNKKLLELKTKLNILKAKSSQNNTMEKDNANQIKAKKQKQNENEKTEKEKNVEIDLYEKIKKIPLNNLTSLPMNEQLKIISKISNLINSNIRNQSNIILSANGFDELMYYSRIRLNHKNNMVVIKICKLLILILKSMKTNFQKYLNSTFPTILKKINENDHKLNLQLSLLISKFFQIFPFNYFCKSIELFIERSNNDGKKNIIELINKNFDQLQFLQSFNINIFSKICYLCLEDLDTNLKISLHKLLLSLVQKFGKKKILNSFKKNYGKNTKKTQLFLQMFNSINESPRKRKNYLIKENNDSANIKKLTRFNNKSKKKPIYQKNRHISVSNNNNNNDNNNNNNISNRISINIQKNKFEQKNKVKSSFNFNENEKLFRYDRKEKFFKDKPDLTNFVSWSKQLTKPIISSKYHNLFFSTLKSQQQQGLTILDRMIQIGSAKIESDLDVYLFILTSFLISSENKIQILKLLKSLFKFLYQRGKKITIYECKIFLPILIEHIDSKKRNSNIEYSSDYTSDLLSITNDILIYLVELYNPSKIFDFFFASLTNSVDDKCLLLLKIILFLLCNNGFEITNKQMMVQIGNIINEPNVTIQIKQVILDIFSQTFQLINKETFQIINDLSNPAKLFINKRFRQNNKKINNKTPPRMIRNNNNNKIIRNQTKNNPKRFNDKKYPNYRKLNILQSSLNQRDSSNDQFNFNYNLNNKYFFKN</sequence>
<protein>
    <submittedName>
        <fullName evidence="6">Cytoskeleton-associated protein</fullName>
    </submittedName>
</protein>
<evidence type="ECO:0000256" key="3">
    <source>
        <dbReference type="ARBA" id="ARBA00023212"/>
    </source>
</evidence>
<feature type="domain" description="TOG" evidence="5">
    <location>
        <begin position="423"/>
        <end position="658"/>
    </location>
</feature>
<feature type="compositionally biased region" description="Basic and acidic residues" evidence="4">
    <location>
        <begin position="858"/>
        <end position="867"/>
    </location>
</feature>
<dbReference type="InterPro" id="IPR045110">
    <property type="entry name" value="XMAP215"/>
</dbReference>
<feature type="compositionally biased region" description="Low complexity" evidence="4">
    <location>
        <begin position="682"/>
        <end position="692"/>
    </location>
</feature>
<feature type="compositionally biased region" description="Basic residues" evidence="4">
    <location>
        <begin position="411"/>
        <end position="424"/>
    </location>
</feature>
<feature type="region of interest" description="Disordered" evidence="4">
    <location>
        <begin position="366"/>
        <end position="424"/>
    </location>
</feature>
<dbReference type="SMART" id="SM01349">
    <property type="entry name" value="TOG"/>
    <property type="match status" value="2"/>
</dbReference>
<evidence type="ECO:0000313" key="6">
    <source>
        <dbReference type="EMBL" id="KAJ3427352.1"/>
    </source>
</evidence>
<evidence type="ECO:0000259" key="5">
    <source>
        <dbReference type="SMART" id="SM01349"/>
    </source>
</evidence>
<comment type="caution">
    <text evidence="6">The sequence shown here is derived from an EMBL/GenBank/DDBJ whole genome shotgun (WGS) entry which is preliminary data.</text>
</comment>
<feature type="compositionally biased region" description="Basic and acidic residues" evidence="4">
    <location>
        <begin position="376"/>
        <end position="410"/>
    </location>
</feature>
<dbReference type="Proteomes" id="UP001146793">
    <property type="component" value="Unassembled WGS sequence"/>
</dbReference>
<feature type="compositionally biased region" description="Basic and acidic residues" evidence="4">
    <location>
        <begin position="732"/>
        <end position="751"/>
    </location>
</feature>
<organism evidence="6 7">
    <name type="scientific">Anaeramoeba flamelloides</name>
    <dbReference type="NCBI Taxonomy" id="1746091"/>
    <lineage>
        <taxon>Eukaryota</taxon>
        <taxon>Metamonada</taxon>
        <taxon>Anaeramoebidae</taxon>
        <taxon>Anaeramoeba</taxon>
    </lineage>
</organism>
<dbReference type="GO" id="GO:0030951">
    <property type="term" value="P:establishment or maintenance of microtubule cytoskeleton polarity"/>
    <property type="evidence" value="ECO:0007669"/>
    <property type="project" value="InterPro"/>
</dbReference>
<feature type="region of interest" description="Disordered" evidence="4">
    <location>
        <begin position="682"/>
        <end position="710"/>
    </location>
</feature>
<dbReference type="InterPro" id="IPR048491">
    <property type="entry name" value="XMAP215_CLASP_TOG"/>
</dbReference>
<keyword evidence="3" id="KW-0206">Cytoskeleton</keyword>
<evidence type="ECO:0000256" key="1">
    <source>
        <dbReference type="ARBA" id="ARBA00004245"/>
    </source>
</evidence>
<dbReference type="InterPro" id="IPR040768">
    <property type="entry name" value="Vid27_PH"/>
</dbReference>
<dbReference type="GO" id="GO:0007051">
    <property type="term" value="P:spindle organization"/>
    <property type="evidence" value="ECO:0007669"/>
    <property type="project" value="InterPro"/>
</dbReference>
<dbReference type="SUPFAM" id="SSF48371">
    <property type="entry name" value="ARM repeat"/>
    <property type="match status" value="2"/>
</dbReference>
<accession>A0AAV7YHC1</accession>
<dbReference type="GO" id="GO:0005856">
    <property type="term" value="C:cytoskeleton"/>
    <property type="evidence" value="ECO:0007669"/>
    <property type="project" value="UniProtKB-SubCell"/>
</dbReference>
<dbReference type="PANTHER" id="PTHR12609">
    <property type="entry name" value="MICROTUBULE ASSOCIATED PROTEIN XMAP215"/>
    <property type="match status" value="1"/>
</dbReference>
<proteinExistence type="predicted"/>
<feature type="region of interest" description="Disordered" evidence="4">
    <location>
        <begin position="723"/>
        <end position="756"/>
    </location>
</feature>
<dbReference type="Pfam" id="PF17747">
    <property type="entry name" value="VID27_PH"/>
    <property type="match status" value="1"/>
</dbReference>
<dbReference type="GO" id="GO:0061863">
    <property type="term" value="F:microtubule plus end polymerase"/>
    <property type="evidence" value="ECO:0007669"/>
    <property type="project" value="InterPro"/>
</dbReference>
<dbReference type="GO" id="GO:0046785">
    <property type="term" value="P:microtubule polymerization"/>
    <property type="evidence" value="ECO:0007669"/>
    <property type="project" value="InterPro"/>
</dbReference>
<comment type="subcellular location">
    <subcellularLocation>
        <location evidence="1">Cytoplasm</location>
        <location evidence="1">Cytoskeleton</location>
    </subcellularLocation>
</comment>
<dbReference type="EMBL" id="JANTQA010000063">
    <property type="protein sequence ID" value="KAJ3427352.1"/>
    <property type="molecule type" value="Genomic_DNA"/>
</dbReference>
<dbReference type="Gene3D" id="1.25.10.10">
    <property type="entry name" value="Leucine-rich Repeat Variant"/>
    <property type="match status" value="4"/>
</dbReference>
<name>A0AAV7YHC1_9EUKA</name>
<evidence type="ECO:0000256" key="2">
    <source>
        <dbReference type="ARBA" id="ARBA00022490"/>
    </source>
</evidence>
<keyword evidence="2" id="KW-0963">Cytoplasm</keyword>
<reference evidence="6" key="1">
    <citation type="submission" date="2022-08" db="EMBL/GenBank/DDBJ databases">
        <title>Novel sulphate-reducing endosymbionts in the free-living metamonad Anaeramoeba.</title>
        <authorList>
            <person name="Jerlstrom-Hultqvist J."/>
            <person name="Cepicka I."/>
            <person name="Gallot-Lavallee L."/>
            <person name="Salas-Leiva D."/>
            <person name="Curtis B.A."/>
            <person name="Zahonova K."/>
            <person name="Pipaliya S."/>
            <person name="Dacks J."/>
            <person name="Roger A.J."/>
        </authorList>
    </citation>
    <scope>NUCLEOTIDE SEQUENCE</scope>
    <source>
        <strain evidence="6">Busselton2</strain>
    </source>
</reference>